<evidence type="ECO:0000313" key="9">
    <source>
        <dbReference type="Proteomes" id="UP000008988"/>
    </source>
</evidence>
<dbReference type="FunFam" id="3.40.50.300:FF:000198">
    <property type="entry name" value="Activating signal cointegrator 1 complex subunit"/>
    <property type="match status" value="1"/>
</dbReference>
<protein>
    <submittedName>
        <fullName evidence="8">YGR271Wp-like protein</fullName>
    </submittedName>
</protein>
<dbReference type="Gene3D" id="2.60.40.150">
    <property type="entry name" value="C2 domain"/>
    <property type="match status" value="1"/>
</dbReference>
<keyword evidence="3" id="KW-0378">Hydrolase</keyword>
<feature type="domain" description="Helicase ATP-binding" evidence="6">
    <location>
        <begin position="142"/>
        <end position="317"/>
    </location>
</feature>
<evidence type="ECO:0000256" key="4">
    <source>
        <dbReference type="ARBA" id="ARBA00022806"/>
    </source>
</evidence>
<keyword evidence="5" id="KW-0067">ATP-binding</keyword>
<dbReference type="SUPFAM" id="SSF52540">
    <property type="entry name" value="P-loop containing nucleoside triphosphate hydrolases"/>
    <property type="match status" value="2"/>
</dbReference>
<dbReference type="SMART" id="SM00973">
    <property type="entry name" value="Sec63"/>
    <property type="match status" value="1"/>
</dbReference>
<dbReference type="FunFam" id="1.10.3380.10:FF:000002">
    <property type="entry name" value="Activating signal cointegrator 1 complex subunit 3"/>
    <property type="match status" value="1"/>
</dbReference>
<dbReference type="AlphaFoldDB" id="B5VJL3"/>
<evidence type="ECO:0000313" key="8">
    <source>
        <dbReference type="EMBL" id="EDZ71878.1"/>
    </source>
</evidence>
<dbReference type="GO" id="GO:0016787">
    <property type="term" value="F:hydrolase activity"/>
    <property type="evidence" value="ECO:0007669"/>
    <property type="project" value="UniProtKB-KW"/>
</dbReference>
<dbReference type="InterPro" id="IPR014001">
    <property type="entry name" value="Helicase_ATP-bd"/>
</dbReference>
<dbReference type="SMART" id="SM00487">
    <property type="entry name" value="DEXDc"/>
    <property type="match status" value="1"/>
</dbReference>
<dbReference type="GO" id="GO:0003676">
    <property type="term" value="F:nucleic acid binding"/>
    <property type="evidence" value="ECO:0007669"/>
    <property type="project" value="InterPro"/>
</dbReference>
<evidence type="ECO:0000256" key="2">
    <source>
        <dbReference type="ARBA" id="ARBA00022741"/>
    </source>
</evidence>
<dbReference type="PROSITE" id="PS51192">
    <property type="entry name" value="HELICASE_ATP_BIND_1"/>
    <property type="match status" value="1"/>
</dbReference>
<dbReference type="InterPro" id="IPR035892">
    <property type="entry name" value="C2_domain_sf"/>
</dbReference>
<organism evidence="8 9">
    <name type="scientific">Saccharomyces cerevisiae (strain AWRI1631)</name>
    <name type="common">Baker's yeast</name>
    <dbReference type="NCBI Taxonomy" id="545124"/>
    <lineage>
        <taxon>Eukaryota</taxon>
        <taxon>Fungi</taxon>
        <taxon>Dikarya</taxon>
        <taxon>Ascomycota</taxon>
        <taxon>Saccharomycotina</taxon>
        <taxon>Saccharomycetes</taxon>
        <taxon>Saccharomycetales</taxon>
        <taxon>Saccharomycetaceae</taxon>
        <taxon>Saccharomyces</taxon>
    </lineage>
</organism>
<dbReference type="Pfam" id="PF00270">
    <property type="entry name" value="DEAD"/>
    <property type="match status" value="1"/>
</dbReference>
<dbReference type="Gene3D" id="1.10.10.10">
    <property type="entry name" value="Winged helix-like DNA-binding domain superfamily/Winged helix DNA-binding domain"/>
    <property type="match status" value="1"/>
</dbReference>
<keyword evidence="2" id="KW-0547">Nucleotide-binding</keyword>
<dbReference type="PANTHER" id="PTHR47961:SF4">
    <property type="entry name" value="ACTIVATING SIGNAL COINTEGRATOR 1 COMPLEX SUBUNIT 3"/>
    <property type="match status" value="1"/>
</dbReference>
<proteinExistence type="inferred from homology"/>
<dbReference type="Gene3D" id="3.40.50.300">
    <property type="entry name" value="P-loop containing nucleotide triphosphate hydrolases"/>
    <property type="match status" value="2"/>
</dbReference>
<dbReference type="FunFam" id="2.60.40.150:FF:000241">
    <property type="entry name" value="Antiviral helicase SLH1"/>
    <property type="match status" value="1"/>
</dbReference>
<dbReference type="InterPro" id="IPR011545">
    <property type="entry name" value="DEAD/DEAH_box_helicase_dom"/>
</dbReference>
<dbReference type="InterPro" id="IPR001650">
    <property type="entry name" value="Helicase_C-like"/>
</dbReference>
<evidence type="ECO:0000256" key="5">
    <source>
        <dbReference type="ARBA" id="ARBA00022840"/>
    </source>
</evidence>
<reference evidence="8 9" key="1">
    <citation type="journal article" date="2008" name="FEMS Yeast Res.">
        <title>Comparative genome analysis of a Saccharomyces cerevisiae wine strain.</title>
        <authorList>
            <person name="Borneman A.R."/>
            <person name="Forgan A.H."/>
            <person name="Pretorius I.S."/>
            <person name="Chambers P.J."/>
        </authorList>
    </citation>
    <scope>NUCLEOTIDE SEQUENCE [LARGE SCALE GENOMIC DNA]</scope>
    <source>
        <strain evidence="8 9">AWRI1631</strain>
    </source>
</reference>
<sequence length="960" mass="110476">TTNVMRIHIALGPDFVWDSRIHGDAQFFWVFVEESDKSQILHFEKFILNRRQLNNQHEMDFMIPLSDPLPPQVVVKVVSDTWIGCESTHAISFQHLIRPFNETLQTKLLKLRPLPTSALQNPLIESIYPFKYFNPMQTMTFYTLYNTNENAFVGSPTGSGKTIVAELAIWHAFKTFPGKKIVYIAPMKALVRERVDDWRKKITPVTGDKVVELTGDSLPDPKDVHDATIVITTPEKFDGISRNWQTRKFVQDVSLIIMDEIHLLASDRGPILEMIVSRMNYISSQTKQPVRLLGMSTAVSNAYDMAGWLGVKDHGLYNFPSSVRPVPLKMYIDGFPDNLAFCPLMKTMNKPVFMAIKQHSPDKPALIFVASRRQTRLTALDLIHLCGMEDNPRRFLNIDDEEELQYYLSQVTDDTLKLSLQFGIGLHHAGLVQKDRSISHQLFQKNKIQILIATSTLAWGVNLPAHLVIIKGTQFFDAKIEGYRDMDLTDILQMMGRAGRPAYDTTGTAIVYTKESKKMFYKHFLNVGFPVESSLHKVLDDHLGAEITSGSITNKQEALDFLSWTFLFRRAHHNPTYYGIEDDTSTAGVSEHLSSLIDSTLENLRESQCVLLHGDDIVATPFLSISSYYYISHLTIRQLLKQIHDHATFQEVLRWLSLAVEYNELPVRGGEIIMNEEMSQQSRYSVESTFTDEFELPMWDPHVKTFLLLQAHLSRVDLPIADYIQDTVSVLDQSLRILQAYIDVASELGYFHTVLTMIKMMQCIKQGYWYEDDPVSVLPGLQLRRIKDYTFSEQGFIEMTPQQKKKKLLTLEEIGRFGYKKLLNVFDQLTFGMTESEDTKKRFVSVCQRLPVLEGMKFEEQENNEVLTFYSKHLSSKHNNGFEVYCDKFPKIQKELWFLIGHKGDELLMIKRCQPKQMNKEVIIHCDLFIPEEIRGEELQFSLINDALGLRYDMVHKLIS</sequence>
<dbReference type="InterPro" id="IPR050474">
    <property type="entry name" value="Hel308_SKI2-like"/>
</dbReference>
<comment type="similarity">
    <text evidence="1">Belongs to the helicase family. SKI2 subfamily.</text>
</comment>
<dbReference type="InterPro" id="IPR027417">
    <property type="entry name" value="P-loop_NTPase"/>
</dbReference>
<feature type="non-terminal residue" evidence="8">
    <location>
        <position position="1"/>
    </location>
</feature>
<name>B5VJL3_YEAS6</name>
<dbReference type="EMBL" id="ABSV01001019">
    <property type="protein sequence ID" value="EDZ71878.1"/>
    <property type="molecule type" value="Genomic_DNA"/>
</dbReference>
<gene>
    <name evidence="8" type="ORF">AWRI1631_74930</name>
</gene>
<dbReference type="Pfam" id="PF02889">
    <property type="entry name" value="Sec63"/>
    <property type="match status" value="2"/>
</dbReference>
<dbReference type="GO" id="GO:0005634">
    <property type="term" value="C:nucleus"/>
    <property type="evidence" value="ECO:0007669"/>
    <property type="project" value="TreeGrafter"/>
</dbReference>
<dbReference type="SUPFAM" id="SSF158702">
    <property type="entry name" value="Sec63 N-terminal domain-like"/>
    <property type="match status" value="1"/>
</dbReference>
<evidence type="ECO:0000256" key="3">
    <source>
        <dbReference type="ARBA" id="ARBA00022801"/>
    </source>
</evidence>
<dbReference type="InterPro" id="IPR036390">
    <property type="entry name" value="WH_DNA-bd_sf"/>
</dbReference>
<accession>B5VJL3</accession>
<comment type="caution">
    <text evidence="8">The sequence shown here is derived from an EMBL/GenBank/DDBJ whole genome shotgun (WGS) entry which is preliminary data.</text>
</comment>
<keyword evidence="4" id="KW-0347">Helicase</keyword>
<dbReference type="InterPro" id="IPR057842">
    <property type="entry name" value="WH_MER3"/>
</dbReference>
<dbReference type="Pfam" id="PF00271">
    <property type="entry name" value="Helicase_C"/>
    <property type="match status" value="1"/>
</dbReference>
<evidence type="ECO:0000259" key="7">
    <source>
        <dbReference type="PROSITE" id="PS51194"/>
    </source>
</evidence>
<dbReference type="InterPro" id="IPR004179">
    <property type="entry name" value="Sec63-dom"/>
</dbReference>
<dbReference type="Gene3D" id="1.10.3380.10">
    <property type="entry name" value="Sec63 N-terminal domain-like domain"/>
    <property type="match status" value="1"/>
</dbReference>
<dbReference type="FunFam" id="1.10.10.10:FF:000012">
    <property type="entry name" value="U5 small nuclear ribonucleoprotein helicase"/>
    <property type="match status" value="1"/>
</dbReference>
<evidence type="ECO:0000259" key="6">
    <source>
        <dbReference type="PROSITE" id="PS51192"/>
    </source>
</evidence>
<feature type="domain" description="Helicase C-terminal" evidence="7">
    <location>
        <begin position="348"/>
        <end position="543"/>
    </location>
</feature>
<dbReference type="OrthoDB" id="5575at2759"/>
<dbReference type="CDD" id="cd18795">
    <property type="entry name" value="SF2_C_Ski2"/>
    <property type="match status" value="1"/>
</dbReference>
<dbReference type="Proteomes" id="UP000008988">
    <property type="component" value="Unassembled WGS sequence"/>
</dbReference>
<dbReference type="PANTHER" id="PTHR47961">
    <property type="entry name" value="DNA POLYMERASE THETA, PUTATIVE (AFU_ORTHOLOGUE AFUA_1G05260)-RELATED"/>
    <property type="match status" value="1"/>
</dbReference>
<dbReference type="SUPFAM" id="SSF46785">
    <property type="entry name" value="Winged helix' DNA-binding domain"/>
    <property type="match status" value="1"/>
</dbReference>
<dbReference type="GO" id="GO:0005524">
    <property type="term" value="F:ATP binding"/>
    <property type="evidence" value="ECO:0007669"/>
    <property type="project" value="UniProtKB-KW"/>
</dbReference>
<dbReference type="CDD" id="cd18022">
    <property type="entry name" value="DEXHc_ASCC3_2"/>
    <property type="match status" value="1"/>
</dbReference>
<dbReference type="SMART" id="SM00490">
    <property type="entry name" value="HELICc"/>
    <property type="match status" value="1"/>
</dbReference>
<dbReference type="PROSITE" id="PS51194">
    <property type="entry name" value="HELICASE_CTER"/>
    <property type="match status" value="1"/>
</dbReference>
<dbReference type="GO" id="GO:0004386">
    <property type="term" value="F:helicase activity"/>
    <property type="evidence" value="ECO:0007669"/>
    <property type="project" value="UniProtKB-KW"/>
</dbReference>
<dbReference type="InterPro" id="IPR036388">
    <property type="entry name" value="WH-like_DNA-bd_sf"/>
</dbReference>
<dbReference type="FunFam" id="3.40.50.300:FF:000231">
    <property type="entry name" value="Activating signal cointegrator 1 complex subunit 3"/>
    <property type="match status" value="1"/>
</dbReference>
<dbReference type="Pfam" id="PF23445">
    <property type="entry name" value="WHD_SNRNP200"/>
    <property type="match status" value="1"/>
</dbReference>
<evidence type="ECO:0000256" key="1">
    <source>
        <dbReference type="ARBA" id="ARBA00010140"/>
    </source>
</evidence>